<evidence type="ECO:0008006" key="13">
    <source>
        <dbReference type="Google" id="ProtNLM"/>
    </source>
</evidence>
<evidence type="ECO:0000256" key="4">
    <source>
        <dbReference type="ARBA" id="ARBA00022692"/>
    </source>
</evidence>
<gene>
    <name evidence="11" type="ORF">I4I81_29015</name>
</gene>
<dbReference type="Proteomes" id="UP000694287">
    <property type="component" value="Unassembled WGS sequence"/>
</dbReference>
<evidence type="ECO:0000259" key="10">
    <source>
        <dbReference type="Pfam" id="PF07730"/>
    </source>
</evidence>
<keyword evidence="7" id="KW-0902">Two-component regulatory system</keyword>
<reference evidence="11 12" key="1">
    <citation type="submission" date="2020-11" db="EMBL/GenBank/DDBJ databases">
        <title>Pseudonocardia abyssalis sp. nov. and Pseudonocardia oceani sp. nov., description and phylogenomic analysis of two novel actinomycetes isolated from the deep Southern Ocean.</title>
        <authorList>
            <person name="Parra J."/>
        </authorList>
    </citation>
    <scope>NUCLEOTIDE SEQUENCE [LARGE SCALE GENOMIC DNA]</scope>
    <source>
        <strain evidence="11 12">KRD-168</strain>
    </source>
</reference>
<evidence type="ECO:0000256" key="5">
    <source>
        <dbReference type="ARBA" id="ARBA00022777"/>
    </source>
</evidence>
<keyword evidence="2" id="KW-1003">Cell membrane</keyword>
<evidence type="ECO:0000256" key="8">
    <source>
        <dbReference type="ARBA" id="ARBA00023136"/>
    </source>
</evidence>
<dbReference type="PANTHER" id="PTHR24421:SF37">
    <property type="entry name" value="SENSOR HISTIDINE KINASE NARS"/>
    <property type="match status" value="1"/>
</dbReference>
<keyword evidence="8" id="KW-0472">Membrane</keyword>
<dbReference type="Pfam" id="PF07730">
    <property type="entry name" value="HisKA_3"/>
    <property type="match status" value="1"/>
</dbReference>
<evidence type="ECO:0000256" key="3">
    <source>
        <dbReference type="ARBA" id="ARBA00022679"/>
    </source>
</evidence>
<name>A0ABS6V1A1_9PSEU</name>
<evidence type="ECO:0000259" key="9">
    <source>
        <dbReference type="Pfam" id="PF02518"/>
    </source>
</evidence>
<evidence type="ECO:0000256" key="2">
    <source>
        <dbReference type="ARBA" id="ARBA00022475"/>
    </source>
</evidence>
<keyword evidence="5" id="KW-0418">Kinase</keyword>
<proteinExistence type="predicted"/>
<sequence>MAPRHPADKQAPPDPAVSVDRVELARLFLSATEPTEVLDAVARAVCERTAFRRSVIMAVDPVRGVVHGRAGFGVDPTKVVAAGGPVGDYRVISKLSGSAVPLVVPTSDVADMVPGQCLRLFDVHGPIAVQLLRSDRLGLLGVVFCDHGATSGFRPSAADLATLTELSEVAALAFQQALLLRRSVSLQELRERSRIAAALHDGVTQQLFAATLEVEELRAGGALDEQATVGLERLADRLGTALQQLRVALVEIASGGVPYDRGTQEGDQAVASRIRSVLARVGAGGGPTPDLDVTGEGPEPDAVSADLLVRAVREGAANAGHHGHATQIAVHLRRGGSWWTVEIDDDGSGDAVDVRRVLSGHENNSFGLPSLAKECARVGGRIWVSDAPRLHGLRLGVAVPLTAR</sequence>
<evidence type="ECO:0000256" key="1">
    <source>
        <dbReference type="ARBA" id="ARBA00004651"/>
    </source>
</evidence>
<dbReference type="InterPro" id="IPR011712">
    <property type="entry name" value="Sig_transdc_His_kin_sub3_dim/P"/>
</dbReference>
<feature type="domain" description="Signal transduction histidine kinase subgroup 3 dimerisation and phosphoacceptor" evidence="10">
    <location>
        <begin position="191"/>
        <end position="250"/>
    </location>
</feature>
<protein>
    <recommendedName>
        <fullName evidence="13">Histidine kinase</fullName>
    </recommendedName>
</protein>
<evidence type="ECO:0000256" key="6">
    <source>
        <dbReference type="ARBA" id="ARBA00022989"/>
    </source>
</evidence>
<dbReference type="Pfam" id="PF02518">
    <property type="entry name" value="HATPase_c"/>
    <property type="match status" value="1"/>
</dbReference>
<keyword evidence="6" id="KW-1133">Transmembrane helix</keyword>
<evidence type="ECO:0000256" key="7">
    <source>
        <dbReference type="ARBA" id="ARBA00023012"/>
    </source>
</evidence>
<organism evidence="11 12">
    <name type="scientific">Pseudonocardia abyssalis</name>
    <dbReference type="NCBI Taxonomy" id="2792008"/>
    <lineage>
        <taxon>Bacteria</taxon>
        <taxon>Bacillati</taxon>
        <taxon>Actinomycetota</taxon>
        <taxon>Actinomycetes</taxon>
        <taxon>Pseudonocardiales</taxon>
        <taxon>Pseudonocardiaceae</taxon>
        <taxon>Pseudonocardia</taxon>
    </lineage>
</organism>
<dbReference type="EMBL" id="JADQDK010000001">
    <property type="protein sequence ID" value="MBW0138276.1"/>
    <property type="molecule type" value="Genomic_DNA"/>
</dbReference>
<keyword evidence="4" id="KW-0812">Transmembrane</keyword>
<keyword evidence="12" id="KW-1185">Reference proteome</keyword>
<feature type="domain" description="Histidine kinase/HSP90-like ATPase" evidence="9">
    <location>
        <begin position="306"/>
        <end position="393"/>
    </location>
</feature>
<accession>A0ABS6V1A1</accession>
<keyword evidence="3" id="KW-0808">Transferase</keyword>
<comment type="caution">
    <text evidence="11">The sequence shown here is derived from an EMBL/GenBank/DDBJ whole genome shotgun (WGS) entry which is preliminary data.</text>
</comment>
<comment type="subcellular location">
    <subcellularLocation>
        <location evidence="1">Cell membrane</location>
        <topology evidence="1">Multi-pass membrane protein</topology>
    </subcellularLocation>
</comment>
<dbReference type="InterPro" id="IPR050482">
    <property type="entry name" value="Sensor_HK_TwoCompSys"/>
</dbReference>
<dbReference type="PANTHER" id="PTHR24421">
    <property type="entry name" value="NITRATE/NITRITE SENSOR PROTEIN NARX-RELATED"/>
    <property type="match status" value="1"/>
</dbReference>
<dbReference type="InterPro" id="IPR003594">
    <property type="entry name" value="HATPase_dom"/>
</dbReference>
<evidence type="ECO:0000313" key="11">
    <source>
        <dbReference type="EMBL" id="MBW0138276.1"/>
    </source>
</evidence>
<evidence type="ECO:0000313" key="12">
    <source>
        <dbReference type="Proteomes" id="UP000694287"/>
    </source>
</evidence>
<dbReference type="RefSeq" id="WP_218601627.1">
    <property type="nucleotide sequence ID" value="NZ_JADQDJ010000028.1"/>
</dbReference>